<accession>W4K2X7</accession>
<evidence type="ECO:0000313" key="1">
    <source>
        <dbReference type="EMBL" id="ETW79705.1"/>
    </source>
</evidence>
<dbReference type="EMBL" id="KI925460">
    <property type="protein sequence ID" value="ETW79705.1"/>
    <property type="molecule type" value="Genomic_DNA"/>
</dbReference>
<organism evidence="1 2">
    <name type="scientific">Heterobasidion irregulare (strain TC 32-1)</name>
    <dbReference type="NCBI Taxonomy" id="747525"/>
    <lineage>
        <taxon>Eukaryota</taxon>
        <taxon>Fungi</taxon>
        <taxon>Dikarya</taxon>
        <taxon>Basidiomycota</taxon>
        <taxon>Agaricomycotina</taxon>
        <taxon>Agaricomycetes</taxon>
        <taxon>Russulales</taxon>
        <taxon>Bondarzewiaceae</taxon>
        <taxon>Heterobasidion</taxon>
        <taxon>Heterobasidion annosum species complex</taxon>
    </lineage>
</organism>
<dbReference type="RefSeq" id="XP_009548268.1">
    <property type="nucleotide sequence ID" value="XM_009549973.1"/>
</dbReference>
<dbReference type="KEGG" id="hir:HETIRDRAFT_181139"/>
<protein>
    <submittedName>
        <fullName evidence="1">Putative B mating type-like pheromone</fullName>
    </submittedName>
</protein>
<gene>
    <name evidence="1" type="ORF">HETIRDRAFT_181139</name>
</gene>
<dbReference type="AlphaFoldDB" id="W4K2X7"/>
<evidence type="ECO:0000313" key="2">
    <source>
        <dbReference type="Proteomes" id="UP000030671"/>
    </source>
</evidence>
<reference evidence="1 2" key="1">
    <citation type="journal article" date="2012" name="New Phytol.">
        <title>Insight into trade-off between wood decay and parasitism from the genome of a fungal forest pathogen.</title>
        <authorList>
            <person name="Olson A."/>
            <person name="Aerts A."/>
            <person name="Asiegbu F."/>
            <person name="Belbahri L."/>
            <person name="Bouzid O."/>
            <person name="Broberg A."/>
            <person name="Canback B."/>
            <person name="Coutinho P.M."/>
            <person name="Cullen D."/>
            <person name="Dalman K."/>
            <person name="Deflorio G."/>
            <person name="van Diepen L.T."/>
            <person name="Dunand C."/>
            <person name="Duplessis S."/>
            <person name="Durling M."/>
            <person name="Gonthier P."/>
            <person name="Grimwood J."/>
            <person name="Fossdal C.G."/>
            <person name="Hansson D."/>
            <person name="Henrissat B."/>
            <person name="Hietala A."/>
            <person name="Himmelstrand K."/>
            <person name="Hoffmeister D."/>
            <person name="Hogberg N."/>
            <person name="James T.Y."/>
            <person name="Karlsson M."/>
            <person name="Kohler A."/>
            <person name="Kues U."/>
            <person name="Lee Y.H."/>
            <person name="Lin Y.C."/>
            <person name="Lind M."/>
            <person name="Lindquist E."/>
            <person name="Lombard V."/>
            <person name="Lucas S."/>
            <person name="Lunden K."/>
            <person name="Morin E."/>
            <person name="Murat C."/>
            <person name="Park J."/>
            <person name="Raffaello T."/>
            <person name="Rouze P."/>
            <person name="Salamov A."/>
            <person name="Schmutz J."/>
            <person name="Solheim H."/>
            <person name="Stahlberg J."/>
            <person name="Velez H."/>
            <person name="de Vries R.P."/>
            <person name="Wiebenga A."/>
            <person name="Woodward S."/>
            <person name="Yakovlev I."/>
            <person name="Garbelotto M."/>
            <person name="Martin F."/>
            <person name="Grigoriev I.V."/>
            <person name="Stenlid J."/>
        </authorList>
    </citation>
    <scope>NUCLEOTIDE SEQUENCE [LARGE SCALE GENOMIC DNA]</scope>
    <source>
        <strain evidence="1 2">TC 32-1</strain>
    </source>
</reference>
<sequence>MHRVLPVRKRSCPSLCADISDRLEALCILF</sequence>
<dbReference type="Proteomes" id="UP000030671">
    <property type="component" value="Unassembled WGS sequence"/>
</dbReference>
<keyword evidence="2" id="KW-1185">Reference proteome</keyword>
<name>W4K2X7_HETIT</name>
<proteinExistence type="predicted"/>
<dbReference type="GeneID" id="20668581"/>
<dbReference type="HOGENOM" id="CLU_3406489_0_0_1"/>
<dbReference type="InParanoid" id="W4K2X7"/>